<dbReference type="Proteomes" id="UP000003959">
    <property type="component" value="Unassembled WGS sequence"/>
</dbReference>
<dbReference type="HOGENOM" id="CLU_2585826_0_0_3"/>
<feature type="region of interest" description="Disordered" evidence="1">
    <location>
        <begin position="58"/>
        <end position="80"/>
    </location>
</feature>
<dbReference type="EMBL" id="GL890971">
    <property type="protein sequence ID" value="EGJ28845.1"/>
    <property type="molecule type" value="Genomic_DNA"/>
</dbReference>
<evidence type="ECO:0000313" key="3">
    <source>
        <dbReference type="Proteomes" id="UP000003959"/>
    </source>
</evidence>
<sequence length="80" mass="8819">MGQLLNLIQIFTPLDHGCELGLKLILNRLKITSDPHPPLAFPAIGRPCASYKSLSGLIQAQSSQPPMRRAKSFQHPSRSE</sequence>
<dbReference type="AlphaFoldDB" id="F4Y2K1"/>
<keyword evidence="3" id="KW-1185">Reference proteome</keyword>
<accession>F4Y2K1</accession>
<organism evidence="2 3">
    <name type="scientific">Moorena producens 3L</name>
    <dbReference type="NCBI Taxonomy" id="489825"/>
    <lineage>
        <taxon>Bacteria</taxon>
        <taxon>Bacillati</taxon>
        <taxon>Cyanobacteriota</taxon>
        <taxon>Cyanophyceae</taxon>
        <taxon>Coleofasciculales</taxon>
        <taxon>Coleofasciculaceae</taxon>
        <taxon>Moorena</taxon>
    </lineage>
</organism>
<protein>
    <submittedName>
        <fullName evidence="2">Uncharacterized protein</fullName>
    </submittedName>
</protein>
<gene>
    <name evidence="2" type="ORF">LYNGBM3L_69320</name>
</gene>
<proteinExistence type="predicted"/>
<evidence type="ECO:0000256" key="1">
    <source>
        <dbReference type="SAM" id="MobiDB-lite"/>
    </source>
</evidence>
<reference evidence="3" key="1">
    <citation type="journal article" date="2011" name="Proc. Natl. Acad. Sci. U.S.A.">
        <title>Genomic insights into the physiology and ecology of the marine filamentous cyanobacterium Lyngbya majuscula.</title>
        <authorList>
            <person name="Jones A.C."/>
            <person name="Monroe E.A."/>
            <person name="Podell S."/>
            <person name="Hess W.R."/>
            <person name="Klages S."/>
            <person name="Esquenazi E."/>
            <person name="Niessen S."/>
            <person name="Hoover H."/>
            <person name="Rothmann M."/>
            <person name="Lasken R.S."/>
            <person name="Yates J.R.III."/>
            <person name="Reinhardt R."/>
            <person name="Kube M."/>
            <person name="Burkart M.D."/>
            <person name="Allen E.E."/>
            <person name="Dorrestein P.C."/>
            <person name="Gerwick W.H."/>
            <person name="Gerwick L."/>
        </authorList>
    </citation>
    <scope>NUCLEOTIDE SEQUENCE [LARGE SCALE GENOMIC DNA]</scope>
    <source>
        <strain evidence="3">3L</strain>
    </source>
</reference>
<evidence type="ECO:0000313" key="2">
    <source>
        <dbReference type="EMBL" id="EGJ28845.1"/>
    </source>
</evidence>
<name>F4Y2K1_9CYAN</name>